<comment type="subcellular location">
    <subcellularLocation>
        <location evidence="1">Cell membrane</location>
        <topology evidence="1">Multi-pass membrane protein</topology>
    </subcellularLocation>
    <subcellularLocation>
        <location evidence="10">Mitochondrion membrane</location>
        <topology evidence="10">Multi-pass membrane protein</topology>
    </subcellularLocation>
</comment>
<keyword evidence="10" id="KW-0679">Respiratory chain</keyword>
<evidence type="ECO:0000256" key="4">
    <source>
        <dbReference type="ARBA" id="ARBA00021006"/>
    </source>
</evidence>
<evidence type="ECO:0000256" key="8">
    <source>
        <dbReference type="ARBA" id="ARBA00023136"/>
    </source>
</evidence>
<evidence type="ECO:0000256" key="9">
    <source>
        <dbReference type="ARBA" id="ARBA00049551"/>
    </source>
</evidence>
<comment type="catalytic activity">
    <reaction evidence="9 10">
        <text>a ubiquinone + NADH + 5 H(+)(in) = a ubiquinol + NAD(+) + 4 H(+)(out)</text>
        <dbReference type="Rhea" id="RHEA:29091"/>
        <dbReference type="Rhea" id="RHEA-COMP:9565"/>
        <dbReference type="Rhea" id="RHEA-COMP:9566"/>
        <dbReference type="ChEBI" id="CHEBI:15378"/>
        <dbReference type="ChEBI" id="CHEBI:16389"/>
        <dbReference type="ChEBI" id="CHEBI:17976"/>
        <dbReference type="ChEBI" id="CHEBI:57540"/>
        <dbReference type="ChEBI" id="CHEBI:57945"/>
        <dbReference type="EC" id="7.1.1.2"/>
    </reaction>
</comment>
<dbReference type="InterPro" id="IPR001750">
    <property type="entry name" value="ND/Mrp_TM"/>
</dbReference>
<keyword evidence="10" id="KW-0520">NAD</keyword>
<evidence type="ECO:0000256" key="2">
    <source>
        <dbReference type="ARBA" id="ARBA00009025"/>
    </source>
</evidence>
<feature type="transmembrane region" description="Helical" evidence="10">
    <location>
        <begin position="129"/>
        <end position="152"/>
    </location>
</feature>
<keyword evidence="6 10" id="KW-0812">Transmembrane</keyword>
<dbReference type="PANTHER" id="PTHR42703:SF1">
    <property type="entry name" value="NA(+)_H(+) ANTIPORTER SUBUNIT D1"/>
    <property type="match status" value="1"/>
</dbReference>
<feature type="transmembrane region" description="Helical" evidence="10">
    <location>
        <begin position="405"/>
        <end position="425"/>
    </location>
</feature>
<evidence type="ECO:0000256" key="1">
    <source>
        <dbReference type="ARBA" id="ARBA00004651"/>
    </source>
</evidence>
<feature type="transmembrane region" description="Helical" evidence="10">
    <location>
        <begin position="172"/>
        <end position="194"/>
    </location>
</feature>
<gene>
    <name evidence="12" type="primary">NAD4</name>
</gene>
<feature type="transmembrane region" description="Helical" evidence="10">
    <location>
        <begin position="330"/>
        <end position="347"/>
    </location>
</feature>
<feature type="transmembrane region" description="Helical" evidence="10">
    <location>
        <begin position="43"/>
        <end position="68"/>
    </location>
</feature>
<keyword evidence="10" id="KW-0813">Transport</keyword>
<evidence type="ECO:0000256" key="7">
    <source>
        <dbReference type="ARBA" id="ARBA00022989"/>
    </source>
</evidence>
<dbReference type="InterPro" id="IPR050586">
    <property type="entry name" value="CPA3_Na-H_Antiporter_D"/>
</dbReference>
<keyword evidence="7 10" id="KW-1133">Transmembrane helix</keyword>
<keyword evidence="8 10" id="KW-0472">Membrane</keyword>
<feature type="transmembrane region" description="Helical" evidence="10">
    <location>
        <begin position="12"/>
        <end position="37"/>
    </location>
</feature>
<feature type="transmembrane region" description="Helical" evidence="10">
    <location>
        <begin position="263"/>
        <end position="283"/>
    </location>
</feature>
<dbReference type="EMBL" id="KR062182">
    <property type="protein sequence ID" value="ALD62341.2"/>
    <property type="molecule type" value="Genomic_DNA"/>
</dbReference>
<organism evidence="12">
    <name type="scientific">Echinostoma hortense</name>
    <dbReference type="NCBI Taxonomy" id="48216"/>
    <lineage>
        <taxon>Eukaryota</taxon>
        <taxon>Metazoa</taxon>
        <taxon>Spiralia</taxon>
        <taxon>Lophotrochozoa</taxon>
        <taxon>Platyhelminthes</taxon>
        <taxon>Trematoda</taxon>
        <taxon>Digenea</taxon>
        <taxon>Plagiorchiida</taxon>
        <taxon>Echinostomata</taxon>
        <taxon>Echinostomatoidea</taxon>
        <taxon>Echinostomatidae</taxon>
        <taxon>Echinostoma</taxon>
    </lineage>
</organism>
<dbReference type="GO" id="GO:0008137">
    <property type="term" value="F:NADH dehydrogenase (ubiquinone) activity"/>
    <property type="evidence" value="ECO:0007669"/>
    <property type="project" value="UniProtKB-UniRule"/>
</dbReference>
<reference evidence="12" key="2">
    <citation type="journal article" date="2016" name="Korean J. Parasitol.">
        <title>Complete Mitochondrial Genome of Echinostoma hortense (Digenea: Echinostomatidae).</title>
        <authorList>
            <person name="Liu Z.X."/>
            <person name="Zhang Y."/>
            <person name="Liu Y.T."/>
            <person name="Chang Q.C."/>
            <person name="Su X."/>
            <person name="Fu X."/>
            <person name="Yue D.M."/>
            <person name="Gao Y."/>
            <person name="Wang C.R."/>
        </authorList>
    </citation>
    <scope>NUCLEOTIDE SEQUENCE</scope>
</reference>
<comment type="function">
    <text evidence="10">Core subunit of the mitochondrial membrane respiratory chain NADH dehydrogenase (Complex I) which catalyzes electron transfer from NADH through the respiratory chain, using ubiquinone as an electron acceptor. Essential for the catalytic activity and assembly of complex I.</text>
</comment>
<sequence>MSHKNFDWYGWGLTLLSSAFLGIVVVVFSFVGLWLLGLYRAEAGIFVLDAVSFSLCVLSLFLGCSLIFVAKPIGFNSKLLLVSSIVSSLFTYFCVNGLWFWIFYEMSIFPLLFLLVLESPYSERYVASWYLLGYVVFSSLPMLLCILCIGGMVGTYDFQVWFLGGQSDNVFLVYILLAVMFITKIPLVPFYIWLPIVHAEASSPVSVLLSGFVMKLGLLGVLRFCYSVLSEYVFSGVYIVICLSFAVLFFFSASRELDGKRWLAFLSLAHIVIAAVCMNLCYYDNACLSFYYSLGHGLSAGVTFLFLWLVYEACGSRNWAVLKSYLSSGLFMRCLMVGCVCSAASIPPTVNFFSEVLILCDSAYSGFIFVLLMSIYLFVGGLVPVFLVGCLLTRHCSLSFGCGSLISYFGSVVFLMCWCYALFLVF</sequence>
<feature type="transmembrane region" description="Helical" evidence="10">
    <location>
        <begin position="75"/>
        <end position="93"/>
    </location>
</feature>
<feature type="transmembrane region" description="Helical" evidence="10">
    <location>
        <begin position="232"/>
        <end position="251"/>
    </location>
</feature>
<dbReference type="EC" id="7.1.1.2" evidence="3 10"/>
<evidence type="ECO:0000313" key="12">
    <source>
        <dbReference type="EMBL" id="ALD62341.2"/>
    </source>
</evidence>
<evidence type="ECO:0000256" key="3">
    <source>
        <dbReference type="ARBA" id="ARBA00012944"/>
    </source>
</evidence>
<dbReference type="PANTHER" id="PTHR42703">
    <property type="entry name" value="NADH DEHYDROGENASE"/>
    <property type="match status" value="1"/>
</dbReference>
<dbReference type="GO" id="GO:0005886">
    <property type="term" value="C:plasma membrane"/>
    <property type="evidence" value="ECO:0007669"/>
    <property type="project" value="UniProtKB-SubCell"/>
</dbReference>
<keyword evidence="5" id="KW-1003">Cell membrane</keyword>
<keyword evidence="10" id="KW-0249">Electron transport</keyword>
<evidence type="ECO:0000256" key="6">
    <source>
        <dbReference type="ARBA" id="ARBA00022692"/>
    </source>
</evidence>
<dbReference type="GO" id="GO:0042773">
    <property type="term" value="P:ATP synthesis coupled electron transport"/>
    <property type="evidence" value="ECO:0007669"/>
    <property type="project" value="InterPro"/>
</dbReference>
<keyword evidence="10" id="KW-0830">Ubiquinone</keyword>
<feature type="transmembrane region" description="Helical" evidence="10">
    <location>
        <begin position="289"/>
        <end position="310"/>
    </location>
</feature>
<dbReference type="Pfam" id="PF00361">
    <property type="entry name" value="Proton_antipo_M"/>
    <property type="match status" value="1"/>
</dbReference>
<proteinExistence type="inferred from homology"/>
<evidence type="ECO:0000256" key="10">
    <source>
        <dbReference type="RuleBase" id="RU003297"/>
    </source>
</evidence>
<evidence type="ECO:0000259" key="11">
    <source>
        <dbReference type="Pfam" id="PF00361"/>
    </source>
</evidence>
<feature type="transmembrane region" description="Helical" evidence="10">
    <location>
        <begin position="206"/>
        <end position="226"/>
    </location>
</feature>
<evidence type="ECO:0000256" key="5">
    <source>
        <dbReference type="ARBA" id="ARBA00022475"/>
    </source>
</evidence>
<protein>
    <recommendedName>
        <fullName evidence="4 10">NADH-ubiquinone oxidoreductase chain 4</fullName>
        <ecNumber evidence="3 10">7.1.1.2</ecNumber>
    </recommendedName>
</protein>
<dbReference type="InterPro" id="IPR003918">
    <property type="entry name" value="NADH_UbQ_OxRdtase"/>
</dbReference>
<feature type="transmembrane region" description="Helical" evidence="10">
    <location>
        <begin position="367"/>
        <end position="393"/>
    </location>
</feature>
<reference evidence="12" key="1">
    <citation type="submission" date="2015-04" db="EMBL/GenBank/DDBJ databases">
        <authorList>
            <person name="Liu Z."/>
            <person name="Wang C."/>
            <person name="Zhang Y."/>
            <person name="Chang Q."/>
            <person name="Zhang Y."/>
        </authorList>
    </citation>
    <scope>NUCLEOTIDE SEQUENCE</scope>
</reference>
<name>A0A0M4JTQ2_9TREM</name>
<dbReference type="AlphaFoldDB" id="A0A0M4JTQ2"/>
<feature type="domain" description="NADH:quinone oxidoreductase/Mrp antiporter transmembrane" evidence="11">
    <location>
        <begin position="98"/>
        <end position="374"/>
    </location>
</feature>
<dbReference type="GO" id="GO:0031966">
    <property type="term" value="C:mitochondrial membrane"/>
    <property type="evidence" value="ECO:0007669"/>
    <property type="project" value="UniProtKB-SubCell"/>
</dbReference>
<dbReference type="PRINTS" id="PR01437">
    <property type="entry name" value="NUOXDRDTASE4"/>
</dbReference>
<keyword evidence="10 12" id="KW-0496">Mitochondrion</keyword>
<comment type="similarity">
    <text evidence="2 10">Belongs to the complex I subunit 4 family.</text>
</comment>
<accession>A0A0M4JTQ2</accession>
<geneLocation type="mitochondrion" evidence="12"/>